<keyword evidence="1" id="KW-0175">Coiled coil</keyword>
<gene>
    <name evidence="2" type="ORF">Lreu23DRAFT_3987</name>
</gene>
<dbReference type="InterPro" id="IPR024410">
    <property type="entry name" value="Phage_TAC_12"/>
</dbReference>
<proteinExistence type="predicted"/>
<evidence type="ECO:0000313" key="3">
    <source>
        <dbReference type="Proteomes" id="UP000003853"/>
    </source>
</evidence>
<evidence type="ECO:0000256" key="1">
    <source>
        <dbReference type="SAM" id="Coils"/>
    </source>
</evidence>
<protein>
    <recommendedName>
        <fullName evidence="4">Phage protein</fullName>
    </recommendedName>
</protein>
<accession>B3XM67</accession>
<dbReference type="eggNOG" id="ENOG5030AP6">
    <property type="taxonomic scope" value="Bacteria"/>
</dbReference>
<comment type="caution">
    <text evidence="2">The sequence shown here is derived from an EMBL/GenBank/DDBJ whole genome shotgun (WGS) entry which is preliminary data.</text>
</comment>
<reference evidence="3" key="1">
    <citation type="submission" date="2008-06" db="EMBL/GenBank/DDBJ databases">
        <title>Permanent draft sequence of Lactobacillus reuteri 100-23.</title>
        <authorList>
            <consortium name="US DOE Joint Genome Institute"/>
            <person name="Copeland A."/>
            <person name="Lucas S."/>
            <person name="Lapidus A."/>
            <person name="Barry K."/>
            <person name="Detter J.C."/>
            <person name="Glavina del Rio T."/>
            <person name="Hammon N."/>
            <person name="Israni S."/>
            <person name="Dalin E."/>
            <person name="Tice H."/>
            <person name="Pitluck S."/>
            <person name="Sun H."/>
            <person name="Schmutz J."/>
            <person name="Larimer F."/>
            <person name="Land M."/>
            <person name="Hauser L."/>
            <person name="Walter J."/>
            <person name="Heng N.C.K."/>
            <person name="Tannock G.W."/>
            <person name="Richardson P."/>
        </authorList>
    </citation>
    <scope>NUCLEOTIDE SEQUENCE [LARGE SCALE GENOMIC DNA]</scope>
    <source>
        <strain evidence="3">DSM 17509 / CIP 109821 / 100-23</strain>
    </source>
</reference>
<sequence length="155" mass="17112">MMLEIDGKSYETKFNYGFAKRLMKDYGTENVDGFSHLINQIIDSDPMALVNGYRYSLDTKSLPSDEKVADALEAAGVFDKGEEAFSELFKAVKSAGFLTLQLNLYVSSKENVVEDAKKVLANLSNEEDKQGAEIDLAAAETSLARIKKAIKKLSK</sequence>
<dbReference type="EMBL" id="AAPZ02000001">
    <property type="protein sequence ID" value="EDX42471.1"/>
    <property type="molecule type" value="Genomic_DNA"/>
</dbReference>
<feature type="coiled-coil region" evidence="1">
    <location>
        <begin position="106"/>
        <end position="149"/>
    </location>
</feature>
<evidence type="ECO:0000313" key="2">
    <source>
        <dbReference type="EMBL" id="EDX42471.1"/>
    </source>
</evidence>
<dbReference type="AlphaFoldDB" id="B3XM67"/>
<organism evidence="2 3">
    <name type="scientific">Limosilactobacillus reuteri subsp. rodentium (strain DSM 17509 / CIP 109821 / 100-23)</name>
    <name type="common">Lactobacillus reuteri</name>
    <dbReference type="NCBI Taxonomy" id="349123"/>
    <lineage>
        <taxon>Bacteria</taxon>
        <taxon>Bacillati</taxon>
        <taxon>Bacillota</taxon>
        <taxon>Bacilli</taxon>
        <taxon>Lactobacillales</taxon>
        <taxon>Lactobacillaceae</taxon>
        <taxon>Limosilactobacillus</taxon>
    </lineage>
</organism>
<evidence type="ECO:0008006" key="4">
    <source>
        <dbReference type="Google" id="ProtNLM"/>
    </source>
</evidence>
<dbReference type="RefSeq" id="WP_003663904.1">
    <property type="nucleotide sequence ID" value="NZ_AAPZ02000001.1"/>
</dbReference>
<dbReference type="Pfam" id="PF12363">
    <property type="entry name" value="Phage_TAC_12"/>
    <property type="match status" value="1"/>
</dbReference>
<dbReference type="Proteomes" id="UP000003853">
    <property type="component" value="Unassembled WGS sequence"/>
</dbReference>
<name>B3XM67_LIMR1</name>
<dbReference type="PATRIC" id="fig|349123.13.peg.995"/>